<keyword evidence="3" id="KW-1185">Reference proteome</keyword>
<dbReference type="HOGENOM" id="CLU_014733_2_0_1"/>
<reference evidence="2 3" key="1">
    <citation type="journal article" date="2011" name="Science">
        <title>The ecoresponsive genome of Daphnia pulex.</title>
        <authorList>
            <person name="Colbourne J.K."/>
            <person name="Pfrender M.E."/>
            <person name="Gilbert D."/>
            <person name="Thomas W.K."/>
            <person name="Tucker A."/>
            <person name="Oakley T.H."/>
            <person name="Tokishita S."/>
            <person name="Aerts A."/>
            <person name="Arnold G.J."/>
            <person name="Basu M.K."/>
            <person name="Bauer D.J."/>
            <person name="Caceres C.E."/>
            <person name="Carmel L."/>
            <person name="Casola C."/>
            <person name="Choi J.H."/>
            <person name="Detter J.C."/>
            <person name="Dong Q."/>
            <person name="Dusheyko S."/>
            <person name="Eads B.D."/>
            <person name="Frohlich T."/>
            <person name="Geiler-Samerotte K.A."/>
            <person name="Gerlach D."/>
            <person name="Hatcher P."/>
            <person name="Jogdeo S."/>
            <person name="Krijgsveld J."/>
            <person name="Kriventseva E.V."/>
            <person name="Kultz D."/>
            <person name="Laforsch C."/>
            <person name="Lindquist E."/>
            <person name="Lopez J."/>
            <person name="Manak J.R."/>
            <person name="Muller J."/>
            <person name="Pangilinan J."/>
            <person name="Patwardhan R.P."/>
            <person name="Pitluck S."/>
            <person name="Pritham E.J."/>
            <person name="Rechtsteiner A."/>
            <person name="Rho M."/>
            <person name="Rogozin I.B."/>
            <person name="Sakarya O."/>
            <person name="Salamov A."/>
            <person name="Schaack S."/>
            <person name="Shapiro H."/>
            <person name="Shiga Y."/>
            <person name="Skalitzky C."/>
            <person name="Smith Z."/>
            <person name="Souvorov A."/>
            <person name="Sung W."/>
            <person name="Tang Z."/>
            <person name="Tsuchiya D."/>
            <person name="Tu H."/>
            <person name="Vos H."/>
            <person name="Wang M."/>
            <person name="Wolf Y.I."/>
            <person name="Yamagata H."/>
            <person name="Yamada T."/>
            <person name="Ye Y."/>
            <person name="Shaw J.R."/>
            <person name="Andrews J."/>
            <person name="Crease T.J."/>
            <person name="Tang H."/>
            <person name="Lucas S.M."/>
            <person name="Robertson H.M."/>
            <person name="Bork P."/>
            <person name="Koonin E.V."/>
            <person name="Zdobnov E.M."/>
            <person name="Grigoriev I.V."/>
            <person name="Lynch M."/>
            <person name="Boore J.L."/>
        </authorList>
    </citation>
    <scope>NUCLEOTIDE SEQUENCE [LARGE SCALE GENOMIC DNA]</scope>
</reference>
<dbReference type="AlphaFoldDB" id="E9HLP2"/>
<evidence type="ECO:0000313" key="3">
    <source>
        <dbReference type="Proteomes" id="UP000000305"/>
    </source>
</evidence>
<keyword evidence="1" id="KW-0175">Coiled coil</keyword>
<dbReference type="PANTHER" id="PTHR46113">
    <property type="entry name" value="SNAC DOMAIN-CONTAINING PROTEIN"/>
    <property type="match status" value="1"/>
</dbReference>
<dbReference type="PhylomeDB" id="E9HLP2"/>
<dbReference type="KEGG" id="dpx:DAPPUDRAFT_115522"/>
<dbReference type="OMA" id="HIAECHI"/>
<evidence type="ECO:0000313" key="2">
    <source>
        <dbReference type="EMBL" id="EFX67319.1"/>
    </source>
</evidence>
<sequence>MIKQFVDNLKCLFDISHPNTYGLLEQSGNTRSESPNTEWKIDWDFLIGQRQVPQVGCMDGVDKILDAKERERKEREDLIEQRKQKELDRIAQTTAADDGMDSSTDGEEKNIVDLDSSFEHEINFTSETDVVLPRDLITPTSSAALRMGLSTRQHTVMLASFVNSVSGSTLSNVTLSFGSVHQKRSKEIERIAKEVRQSYIPPRHVFYLLLDWHKKMPVSTEWNLQDNVVAAVYDTTASNSGAYNGATALLEQELGHPLLNCPCRRHIAECHIKRTQKKLGGPTTGPTYKLFSRFKDDYNSFQPLISPEEYQTLDYDELNPFMTSQANEVKEWAGNCLKNDSSLTSSAPFNDLRFLCLMHQYSLVDKESAKETIHSINLHLDYLTQELVPLALFDPNLTDEDKNKLAHTLISTTRPTEFAVGKPKPPTINWRPDDQPTLSDLIGERSWLLFHLLKLNKRQGWMMVPCNLWIHFEDFRVAKEFVDSLITVNDCAERGIKLIGDYKDSCFDIKERESLAQLVEQHRSNFSISNMSKETMEIV</sequence>
<protein>
    <submittedName>
        <fullName evidence="2">Uncharacterized protein</fullName>
    </submittedName>
</protein>
<name>E9HLP2_DAPPU</name>
<dbReference type="OrthoDB" id="6629168at2759"/>
<dbReference type="EMBL" id="GL732680">
    <property type="protein sequence ID" value="EFX67319.1"/>
    <property type="molecule type" value="Genomic_DNA"/>
</dbReference>
<evidence type="ECO:0000256" key="1">
    <source>
        <dbReference type="SAM" id="Coils"/>
    </source>
</evidence>
<dbReference type="Proteomes" id="UP000000305">
    <property type="component" value="Unassembled WGS sequence"/>
</dbReference>
<gene>
    <name evidence="2" type="ORF">DAPPUDRAFT_115522</name>
</gene>
<dbReference type="InParanoid" id="E9HLP2"/>
<organism evidence="2 3">
    <name type="scientific">Daphnia pulex</name>
    <name type="common">Water flea</name>
    <dbReference type="NCBI Taxonomy" id="6669"/>
    <lineage>
        <taxon>Eukaryota</taxon>
        <taxon>Metazoa</taxon>
        <taxon>Ecdysozoa</taxon>
        <taxon>Arthropoda</taxon>
        <taxon>Crustacea</taxon>
        <taxon>Branchiopoda</taxon>
        <taxon>Diplostraca</taxon>
        <taxon>Cladocera</taxon>
        <taxon>Anomopoda</taxon>
        <taxon>Daphniidae</taxon>
        <taxon>Daphnia</taxon>
    </lineage>
</organism>
<feature type="coiled-coil region" evidence="1">
    <location>
        <begin position="61"/>
        <end position="88"/>
    </location>
</feature>
<dbReference type="PANTHER" id="PTHR46113:SF1">
    <property type="entry name" value="PEPTIDASE M17 LEUCYL AMINOPEPTIDASE N-TERMINAL DOMAIN-CONTAINING PROTEIN"/>
    <property type="match status" value="1"/>
</dbReference>
<accession>E9HLP2</accession>
<proteinExistence type="predicted"/>